<dbReference type="InterPro" id="IPR000086">
    <property type="entry name" value="NUDIX_hydrolase_dom"/>
</dbReference>
<dbReference type="InterPro" id="IPR047198">
    <property type="entry name" value="DDP-like_NUDIX"/>
</dbReference>
<evidence type="ECO:0000259" key="6">
    <source>
        <dbReference type="PROSITE" id="PS51462"/>
    </source>
</evidence>
<sequence length="185" mass="20536">MSPSLLPPGIVVSSAPKTRTCCRTTVASHSRPTLGISLSPLPAVAPTSSSTPCSPLVADAPAPDRFQGGWELDESVEEAASRESLEEAGVIGNVERQLGKWDFLSKSRGTFYEGLMFPMLVKEELELWPEQHLRQRMWMKVDEAREACRDWWMKEALDALVDRLSSSPSMKPMEEDTKIQLISTC</sequence>
<feature type="domain" description="Nudix hydrolase" evidence="6">
    <location>
        <begin position="1"/>
        <end position="161"/>
    </location>
</feature>
<dbReference type="PROSITE" id="PS00893">
    <property type="entry name" value="NUDIX_BOX"/>
    <property type="match status" value="1"/>
</dbReference>
<reference evidence="7 8" key="1">
    <citation type="journal article" date="2020" name="BMC Genomics">
        <title>Intraspecific diversification of the crop wild relative Brassica cretica Lam. using demographic model selection.</title>
        <authorList>
            <person name="Kioukis A."/>
            <person name="Michalopoulou V.A."/>
            <person name="Briers L."/>
            <person name="Pirintsos S."/>
            <person name="Studholme D.J."/>
            <person name="Pavlidis P."/>
            <person name="Sarris P.F."/>
        </authorList>
    </citation>
    <scope>NUCLEOTIDE SEQUENCE [LARGE SCALE GENOMIC DNA]</scope>
    <source>
        <strain evidence="8">cv. PFS-1207/04</strain>
    </source>
</reference>
<protein>
    <recommendedName>
        <fullName evidence="6">Nudix hydrolase domain-containing protein</fullName>
    </recommendedName>
</protein>
<dbReference type="EMBL" id="QGKV02000297">
    <property type="protein sequence ID" value="KAF3607033.1"/>
    <property type="molecule type" value="Genomic_DNA"/>
</dbReference>
<evidence type="ECO:0000256" key="1">
    <source>
        <dbReference type="ARBA" id="ARBA00001946"/>
    </source>
</evidence>
<dbReference type="PANTHER" id="PTHR12629">
    <property type="entry name" value="DIPHOSPHOINOSITOL POLYPHOSPHATE PHOSPHOHYDROLASE"/>
    <property type="match status" value="1"/>
</dbReference>
<dbReference type="InterPro" id="IPR015797">
    <property type="entry name" value="NUDIX_hydrolase-like_dom_sf"/>
</dbReference>
<keyword evidence="3" id="KW-0479">Metal-binding</keyword>
<evidence type="ECO:0000256" key="3">
    <source>
        <dbReference type="ARBA" id="ARBA00022723"/>
    </source>
</evidence>
<evidence type="ECO:0000256" key="2">
    <source>
        <dbReference type="ARBA" id="ARBA00005582"/>
    </source>
</evidence>
<accession>A0ABQ7ETP2</accession>
<dbReference type="PROSITE" id="PS51462">
    <property type="entry name" value="NUDIX"/>
    <property type="match status" value="1"/>
</dbReference>
<organism evidence="7 8">
    <name type="scientific">Brassica cretica</name>
    <name type="common">Mustard</name>
    <dbReference type="NCBI Taxonomy" id="69181"/>
    <lineage>
        <taxon>Eukaryota</taxon>
        <taxon>Viridiplantae</taxon>
        <taxon>Streptophyta</taxon>
        <taxon>Embryophyta</taxon>
        <taxon>Tracheophyta</taxon>
        <taxon>Spermatophyta</taxon>
        <taxon>Magnoliopsida</taxon>
        <taxon>eudicotyledons</taxon>
        <taxon>Gunneridae</taxon>
        <taxon>Pentapetalae</taxon>
        <taxon>rosids</taxon>
        <taxon>malvids</taxon>
        <taxon>Brassicales</taxon>
        <taxon>Brassicaceae</taxon>
        <taxon>Brassiceae</taxon>
        <taxon>Brassica</taxon>
    </lineage>
</organism>
<evidence type="ECO:0000313" key="7">
    <source>
        <dbReference type="EMBL" id="KAF3607033.1"/>
    </source>
</evidence>
<dbReference type="Gene3D" id="3.90.79.10">
    <property type="entry name" value="Nucleoside Triphosphate Pyrophosphohydrolase"/>
    <property type="match status" value="1"/>
</dbReference>
<keyword evidence="5" id="KW-0460">Magnesium</keyword>
<dbReference type="Proteomes" id="UP000266723">
    <property type="component" value="Unassembled WGS sequence"/>
</dbReference>
<comment type="caution">
    <text evidence="7">The sequence shown here is derived from an EMBL/GenBank/DDBJ whole genome shotgun (WGS) entry which is preliminary data.</text>
</comment>
<dbReference type="CDD" id="cd04666">
    <property type="entry name" value="NUDIX_DIPP2_like_Nudt4"/>
    <property type="match status" value="1"/>
</dbReference>
<dbReference type="InterPro" id="IPR020084">
    <property type="entry name" value="NUDIX_hydrolase_CS"/>
</dbReference>
<evidence type="ECO:0000256" key="4">
    <source>
        <dbReference type="ARBA" id="ARBA00022801"/>
    </source>
</evidence>
<dbReference type="PANTHER" id="PTHR12629:SF68">
    <property type="entry name" value="NUDIX HYDROLASE 18, MITOCHONDRIAL"/>
    <property type="match status" value="1"/>
</dbReference>
<dbReference type="SUPFAM" id="SSF55811">
    <property type="entry name" value="Nudix"/>
    <property type="match status" value="1"/>
</dbReference>
<gene>
    <name evidence="7" type="ORF">DY000_02045350</name>
</gene>
<comment type="cofactor">
    <cofactor evidence="1">
        <name>Mg(2+)</name>
        <dbReference type="ChEBI" id="CHEBI:18420"/>
    </cofactor>
</comment>
<proteinExistence type="inferred from homology"/>
<comment type="similarity">
    <text evidence="2">Belongs to the Nudix hydrolase family.</text>
</comment>
<keyword evidence="4" id="KW-0378">Hydrolase</keyword>
<evidence type="ECO:0000313" key="8">
    <source>
        <dbReference type="Proteomes" id="UP000266723"/>
    </source>
</evidence>
<evidence type="ECO:0000256" key="5">
    <source>
        <dbReference type="ARBA" id="ARBA00022842"/>
    </source>
</evidence>
<dbReference type="Pfam" id="PF00293">
    <property type="entry name" value="NUDIX"/>
    <property type="match status" value="1"/>
</dbReference>
<name>A0ABQ7ETP2_BRACR</name>
<keyword evidence="8" id="KW-1185">Reference proteome</keyword>